<keyword evidence="3" id="KW-1185">Reference proteome</keyword>
<dbReference type="Pfam" id="PF20236">
    <property type="entry name" value="DUF6593"/>
    <property type="match status" value="1"/>
</dbReference>
<feature type="domain" description="DUF6593" evidence="1">
    <location>
        <begin position="22"/>
        <end position="167"/>
    </location>
</feature>
<evidence type="ECO:0000259" key="1">
    <source>
        <dbReference type="Pfam" id="PF20236"/>
    </source>
</evidence>
<dbReference type="InterPro" id="IPR046528">
    <property type="entry name" value="DUF6593"/>
</dbReference>
<name>A0A165IP89_EXIGL</name>
<evidence type="ECO:0000313" key="3">
    <source>
        <dbReference type="Proteomes" id="UP000077266"/>
    </source>
</evidence>
<dbReference type="AlphaFoldDB" id="A0A165IP89"/>
<evidence type="ECO:0000313" key="2">
    <source>
        <dbReference type="EMBL" id="KZV93678.1"/>
    </source>
</evidence>
<sequence>MSRAAPLLADAVTSLYFEPWHLLNTELRASDTDVTRYLISAMPVGKSKQTVVRKADGTELARLIWRDVFSDKLVLRGGPERSVKEFFVNKRFTDEKGGKYEWVEFDTQAGYKLELFALNGKERGAPIARFNIPRKEPVTRTMLPATLALNAQAASIEELVVVTLALYFKSARNKGIDASLDQRILAPRELGGVVGTVP</sequence>
<reference evidence="2 3" key="1">
    <citation type="journal article" date="2016" name="Mol. Biol. Evol.">
        <title>Comparative Genomics of Early-Diverging Mushroom-Forming Fungi Provides Insights into the Origins of Lignocellulose Decay Capabilities.</title>
        <authorList>
            <person name="Nagy L.G."/>
            <person name="Riley R."/>
            <person name="Tritt A."/>
            <person name="Adam C."/>
            <person name="Daum C."/>
            <person name="Floudas D."/>
            <person name="Sun H."/>
            <person name="Yadav J.S."/>
            <person name="Pangilinan J."/>
            <person name="Larsson K.H."/>
            <person name="Matsuura K."/>
            <person name="Barry K."/>
            <person name="Labutti K."/>
            <person name="Kuo R."/>
            <person name="Ohm R.A."/>
            <person name="Bhattacharya S.S."/>
            <person name="Shirouzu T."/>
            <person name="Yoshinaga Y."/>
            <person name="Martin F.M."/>
            <person name="Grigoriev I.V."/>
            <person name="Hibbett D.S."/>
        </authorList>
    </citation>
    <scope>NUCLEOTIDE SEQUENCE [LARGE SCALE GENOMIC DNA]</scope>
    <source>
        <strain evidence="2 3">HHB12029</strain>
    </source>
</reference>
<accession>A0A165IP89</accession>
<protein>
    <recommendedName>
        <fullName evidence="1">DUF6593 domain-containing protein</fullName>
    </recommendedName>
</protein>
<dbReference type="Proteomes" id="UP000077266">
    <property type="component" value="Unassembled WGS sequence"/>
</dbReference>
<gene>
    <name evidence="2" type="ORF">EXIGLDRAFT_835505</name>
</gene>
<organism evidence="2 3">
    <name type="scientific">Exidia glandulosa HHB12029</name>
    <dbReference type="NCBI Taxonomy" id="1314781"/>
    <lineage>
        <taxon>Eukaryota</taxon>
        <taxon>Fungi</taxon>
        <taxon>Dikarya</taxon>
        <taxon>Basidiomycota</taxon>
        <taxon>Agaricomycotina</taxon>
        <taxon>Agaricomycetes</taxon>
        <taxon>Auriculariales</taxon>
        <taxon>Exidiaceae</taxon>
        <taxon>Exidia</taxon>
    </lineage>
</organism>
<dbReference type="OrthoDB" id="3256331at2759"/>
<dbReference type="EMBL" id="KV425985">
    <property type="protein sequence ID" value="KZV93678.1"/>
    <property type="molecule type" value="Genomic_DNA"/>
</dbReference>
<dbReference type="InParanoid" id="A0A165IP89"/>
<proteinExistence type="predicted"/>